<protein>
    <submittedName>
        <fullName evidence="3">Uncharacterized protein</fullName>
    </submittedName>
</protein>
<keyword evidence="1 2" id="KW-0732">Signal</keyword>
<dbReference type="AlphaFoldDB" id="A0A9P0HEW9"/>
<dbReference type="Gene3D" id="2.70.220.10">
    <property type="entry name" value="Ganglioside GM2 activator"/>
    <property type="match status" value="1"/>
</dbReference>
<evidence type="ECO:0000313" key="4">
    <source>
        <dbReference type="Proteomes" id="UP001152798"/>
    </source>
</evidence>
<feature type="chain" id="PRO_5040337645" evidence="2">
    <location>
        <begin position="22"/>
        <end position="191"/>
    </location>
</feature>
<name>A0A9P0HEW9_NEZVI</name>
<evidence type="ECO:0000313" key="3">
    <source>
        <dbReference type="EMBL" id="CAH1401143.1"/>
    </source>
</evidence>
<organism evidence="3 4">
    <name type="scientific">Nezara viridula</name>
    <name type="common">Southern green stink bug</name>
    <name type="synonym">Cimex viridulus</name>
    <dbReference type="NCBI Taxonomy" id="85310"/>
    <lineage>
        <taxon>Eukaryota</taxon>
        <taxon>Metazoa</taxon>
        <taxon>Ecdysozoa</taxon>
        <taxon>Arthropoda</taxon>
        <taxon>Hexapoda</taxon>
        <taxon>Insecta</taxon>
        <taxon>Pterygota</taxon>
        <taxon>Neoptera</taxon>
        <taxon>Paraneoptera</taxon>
        <taxon>Hemiptera</taxon>
        <taxon>Heteroptera</taxon>
        <taxon>Panheteroptera</taxon>
        <taxon>Pentatomomorpha</taxon>
        <taxon>Pentatomoidea</taxon>
        <taxon>Pentatomidae</taxon>
        <taxon>Pentatominae</taxon>
        <taxon>Nezara</taxon>
    </lineage>
</organism>
<accession>A0A9P0HEW9</accession>
<feature type="signal peptide" evidence="2">
    <location>
        <begin position="1"/>
        <end position="21"/>
    </location>
</feature>
<dbReference type="EMBL" id="OV725081">
    <property type="protein sequence ID" value="CAH1401143.1"/>
    <property type="molecule type" value="Genomic_DNA"/>
</dbReference>
<gene>
    <name evidence="3" type="ORF">NEZAVI_LOCUS10227</name>
</gene>
<reference evidence="3" key="1">
    <citation type="submission" date="2022-01" db="EMBL/GenBank/DDBJ databases">
        <authorList>
            <person name="King R."/>
        </authorList>
    </citation>
    <scope>NUCLEOTIDE SEQUENCE</scope>
</reference>
<evidence type="ECO:0000256" key="1">
    <source>
        <dbReference type="ARBA" id="ARBA00022729"/>
    </source>
</evidence>
<dbReference type="Proteomes" id="UP001152798">
    <property type="component" value="Chromosome 5"/>
</dbReference>
<keyword evidence="4" id="KW-1185">Reference proteome</keyword>
<proteinExistence type="predicted"/>
<dbReference type="OrthoDB" id="7716214at2759"/>
<dbReference type="InterPro" id="IPR036846">
    <property type="entry name" value="GM2-AP_sf"/>
</dbReference>
<evidence type="ECO:0000256" key="2">
    <source>
        <dbReference type="SAM" id="SignalP"/>
    </source>
</evidence>
<sequence>MAKWNKIMVLLVFQLLYYASICKFQTYNGLMIDYFENCPDRTLPNRVENQTIIQLSRDKIVVNADIEVTKITRKLPALIKIYKCPSRSGTDCETFLRVTQKDFCRIFTEKGQFWSAFYEKAVTPRVYCPIKKGRYMIRNGTIDLKMMLQSMPPVTDMQDYYWKFRTQLFTPDKEELFCVTSGGRLLKFRKN</sequence>